<evidence type="ECO:0000313" key="6">
    <source>
        <dbReference type="EMBL" id="KXZ53158.1"/>
    </source>
</evidence>
<dbReference type="SMART" id="SM00368">
    <property type="entry name" value="LRR_RI"/>
    <property type="match status" value="6"/>
</dbReference>
<feature type="compositionally biased region" description="Acidic residues" evidence="5">
    <location>
        <begin position="1094"/>
        <end position="1107"/>
    </location>
</feature>
<dbReference type="GO" id="GO:0048471">
    <property type="term" value="C:perinuclear region of cytoplasm"/>
    <property type="evidence" value="ECO:0007669"/>
    <property type="project" value="TreeGrafter"/>
</dbReference>
<comment type="caution">
    <text evidence="6">The sequence shown here is derived from an EMBL/GenBank/DDBJ whole genome shotgun (WGS) entry which is preliminary data.</text>
</comment>
<keyword evidence="7" id="KW-1185">Reference proteome</keyword>
<keyword evidence="2" id="KW-0343">GTPase activation</keyword>
<sequence length="1127" mass="114541">MLITPGYYQGIANRPPNNRILKEVKWAVQYGKPLLAVVHASYCGQNPLPALKAERDLTASTSLPPAMANGSSASLTSAVVAEVPEPPPWTSEELAAVAAARVVFVFRAGDGFDSYQREVVRLVGQMAAAAGGQAAASGSAGGGMLRGPAAGEADAEEKRLRDLLRAAGLTKRAASLAESGIRSPGALASALRQGRLTAKPLSWSESSARRAEQVLESWPVLCTMPEWLRAAPPELVPLLVAALSAEEQRDWDREGRPLPGPRRGSVPPLSSLELGGMGPVVVGPRGAAAVAALLREVGGAAAAAAGPSPAPRGSGTTQLTLTRVDLTECGLGTAGAGEVLAALTSCPSVEVLLLGSNGIEDGISNEFTTLMRRTTAAGGGGLKSLGLDHNALSDRGAASIVQVLYDYPGRLTSLDLSGNPGLGAATAEALSRVLSRRRPGGSGLSRVSLTNAGMDDASLAVVLPALLTAPTPAAPTNGHANGGAAAVGADGHYGATRVDSRRHTGQGAADGADGGGARSLHHQPTTAQHRQLQAGLRSLDLTDAGINASNAVHLAEFVRLLPGLEALTLDFNALSGGAGAAAAAADGNDGTAALFSELASLPALSYLSLNYACDYGAMLNVGEALLPPPANTPHHDPYDDSPPPPPPPPPCPALRVLSLVGCPLDGNTARRLARSLAHAAGLCVLRLGGGDPPEGVGPIGSRALGEALMGHRGLVELSLAGVGLTDNAAKLFAEALPQLPQLSTLDLSNNSLTSWGVEALASALMKRNFNAPTDNRIHVSVAGNRLPDELQSRMAALSVAPSQTHSADRMPAVPSHSEPVESAFAAAATEAAATQDGDAGADAYPDPHRPLPPAGISVRQPAARGASNLVSEDSIEVVTVRNNGQRKSVVEVMRLHKSMKERADSPEGVDPAEAAQMPAKGSGEGEEAGAAGEGEGREEEGRPQDGGEREDGAEGAGEHAEVPGDGAHAEAEAEAEPEPEARRRSSGAAGAVAGGEEGAEAGAQGDYAELAEEGEEQEQEEGGGGADDDGGSLAGIGLNEEDGGEEEDGEGSSGAPAQEQAAKAEERDANEAYDDDDDDLGSVAGELQERAEEAEGDEREEGEEGQDETAAVADGDGDDDVREAQKP</sequence>
<protein>
    <submittedName>
        <fullName evidence="6">Uncharacterized protein</fullName>
    </submittedName>
</protein>
<feature type="compositionally biased region" description="Low complexity" evidence="5">
    <location>
        <begin position="830"/>
        <end position="843"/>
    </location>
</feature>
<name>A0A150GTZ1_GONPE</name>
<comment type="subcellular location">
    <subcellularLocation>
        <location evidence="1">Cytoplasm</location>
        <location evidence="1">Cytoskeleton</location>
        <location evidence="1">Cilium axoneme</location>
    </subcellularLocation>
</comment>
<dbReference type="PANTHER" id="PTHR24113:SF12">
    <property type="entry name" value="RAN GTPASE-ACTIVATING PROTEIN 1"/>
    <property type="match status" value="1"/>
</dbReference>
<keyword evidence="4" id="KW-0677">Repeat</keyword>
<accession>A0A150GTZ1</accession>
<evidence type="ECO:0000256" key="2">
    <source>
        <dbReference type="ARBA" id="ARBA00022468"/>
    </source>
</evidence>
<dbReference type="Pfam" id="PF13516">
    <property type="entry name" value="LRR_6"/>
    <property type="match status" value="1"/>
</dbReference>
<evidence type="ECO:0000256" key="4">
    <source>
        <dbReference type="ARBA" id="ARBA00022737"/>
    </source>
</evidence>
<keyword evidence="3" id="KW-0433">Leucine-rich repeat</keyword>
<feature type="compositionally biased region" description="Basic and acidic residues" evidence="5">
    <location>
        <begin position="939"/>
        <end position="971"/>
    </location>
</feature>
<feature type="region of interest" description="Disordered" evidence="5">
    <location>
        <begin position="830"/>
        <end position="867"/>
    </location>
</feature>
<dbReference type="STRING" id="33097.A0A150GTZ1"/>
<dbReference type="OrthoDB" id="549683at2759"/>
<organism evidence="6 7">
    <name type="scientific">Gonium pectorale</name>
    <name type="common">Green alga</name>
    <dbReference type="NCBI Taxonomy" id="33097"/>
    <lineage>
        <taxon>Eukaryota</taxon>
        <taxon>Viridiplantae</taxon>
        <taxon>Chlorophyta</taxon>
        <taxon>core chlorophytes</taxon>
        <taxon>Chlorophyceae</taxon>
        <taxon>CS clade</taxon>
        <taxon>Chlamydomonadales</taxon>
        <taxon>Volvocaceae</taxon>
        <taxon>Gonium</taxon>
    </lineage>
</organism>
<evidence type="ECO:0000256" key="5">
    <source>
        <dbReference type="SAM" id="MobiDB-lite"/>
    </source>
</evidence>
<dbReference type="PANTHER" id="PTHR24113">
    <property type="entry name" value="RAN GTPASE-ACTIVATING PROTEIN 1"/>
    <property type="match status" value="1"/>
</dbReference>
<dbReference type="InterPro" id="IPR032675">
    <property type="entry name" value="LRR_dom_sf"/>
</dbReference>
<feature type="compositionally biased region" description="Acidic residues" evidence="5">
    <location>
        <begin position="1009"/>
        <end position="1030"/>
    </location>
</feature>
<feature type="region of interest" description="Disordered" evidence="5">
    <location>
        <begin position="899"/>
        <end position="1127"/>
    </location>
</feature>
<dbReference type="GO" id="GO:0031267">
    <property type="term" value="F:small GTPase binding"/>
    <property type="evidence" value="ECO:0007669"/>
    <property type="project" value="TreeGrafter"/>
</dbReference>
<dbReference type="GO" id="GO:0005930">
    <property type="term" value="C:axoneme"/>
    <property type="evidence" value="ECO:0007669"/>
    <property type="project" value="UniProtKB-SubCell"/>
</dbReference>
<evidence type="ECO:0000313" key="7">
    <source>
        <dbReference type="Proteomes" id="UP000075714"/>
    </source>
</evidence>
<dbReference type="GO" id="GO:0005829">
    <property type="term" value="C:cytosol"/>
    <property type="evidence" value="ECO:0007669"/>
    <property type="project" value="TreeGrafter"/>
</dbReference>
<dbReference type="Proteomes" id="UP000075714">
    <property type="component" value="Unassembled WGS sequence"/>
</dbReference>
<proteinExistence type="predicted"/>
<dbReference type="EMBL" id="LSYV01000008">
    <property type="protein sequence ID" value="KXZ53158.1"/>
    <property type="molecule type" value="Genomic_DNA"/>
</dbReference>
<dbReference type="GO" id="GO:0005634">
    <property type="term" value="C:nucleus"/>
    <property type="evidence" value="ECO:0007669"/>
    <property type="project" value="TreeGrafter"/>
</dbReference>
<dbReference type="GO" id="GO:0005096">
    <property type="term" value="F:GTPase activator activity"/>
    <property type="evidence" value="ECO:0007669"/>
    <property type="project" value="UniProtKB-KW"/>
</dbReference>
<evidence type="ECO:0000256" key="1">
    <source>
        <dbReference type="ARBA" id="ARBA00004430"/>
    </source>
</evidence>
<reference evidence="7" key="1">
    <citation type="journal article" date="2016" name="Nat. Commun.">
        <title>The Gonium pectorale genome demonstrates co-option of cell cycle regulation during the evolution of multicellularity.</title>
        <authorList>
            <person name="Hanschen E.R."/>
            <person name="Marriage T.N."/>
            <person name="Ferris P.J."/>
            <person name="Hamaji T."/>
            <person name="Toyoda A."/>
            <person name="Fujiyama A."/>
            <person name="Neme R."/>
            <person name="Noguchi H."/>
            <person name="Minakuchi Y."/>
            <person name="Suzuki M."/>
            <person name="Kawai-Toyooka H."/>
            <person name="Smith D.R."/>
            <person name="Sparks H."/>
            <person name="Anderson J."/>
            <person name="Bakaric R."/>
            <person name="Luria V."/>
            <person name="Karger A."/>
            <person name="Kirschner M.W."/>
            <person name="Durand P.M."/>
            <person name="Michod R.E."/>
            <person name="Nozaki H."/>
            <person name="Olson B.J."/>
        </authorList>
    </citation>
    <scope>NUCLEOTIDE SEQUENCE [LARGE SCALE GENOMIC DNA]</scope>
    <source>
        <strain evidence="7">NIES-2863</strain>
    </source>
</reference>
<feature type="compositionally biased region" description="Acidic residues" evidence="5">
    <location>
        <begin position="1039"/>
        <end position="1050"/>
    </location>
</feature>
<feature type="region of interest" description="Disordered" evidence="5">
    <location>
        <begin position="496"/>
        <end position="531"/>
    </location>
</feature>
<feature type="compositionally biased region" description="Pro residues" evidence="5">
    <location>
        <begin position="640"/>
        <end position="652"/>
    </location>
</feature>
<dbReference type="InterPro" id="IPR027038">
    <property type="entry name" value="RanGap"/>
</dbReference>
<feature type="compositionally biased region" description="Acidic residues" evidence="5">
    <location>
        <begin position="1071"/>
        <end position="1080"/>
    </location>
</feature>
<dbReference type="SUPFAM" id="SSF52047">
    <property type="entry name" value="RNI-like"/>
    <property type="match status" value="1"/>
</dbReference>
<feature type="compositionally biased region" description="Polar residues" evidence="5">
    <location>
        <begin position="522"/>
        <end position="531"/>
    </location>
</feature>
<dbReference type="PROSITE" id="PS51450">
    <property type="entry name" value="LRR"/>
    <property type="match status" value="1"/>
</dbReference>
<dbReference type="InterPro" id="IPR001611">
    <property type="entry name" value="Leu-rich_rpt"/>
</dbReference>
<dbReference type="AlphaFoldDB" id="A0A150GTZ1"/>
<dbReference type="Gene3D" id="3.80.10.10">
    <property type="entry name" value="Ribonuclease Inhibitor"/>
    <property type="match status" value="3"/>
</dbReference>
<feature type="region of interest" description="Disordered" evidence="5">
    <location>
        <begin position="630"/>
        <end position="652"/>
    </location>
</feature>
<dbReference type="GO" id="GO:0006913">
    <property type="term" value="P:nucleocytoplasmic transport"/>
    <property type="evidence" value="ECO:0007669"/>
    <property type="project" value="TreeGrafter"/>
</dbReference>
<gene>
    <name evidence="6" type="ORF">GPECTOR_7g1050</name>
</gene>
<evidence type="ECO:0000256" key="3">
    <source>
        <dbReference type="ARBA" id="ARBA00022614"/>
    </source>
</evidence>